<dbReference type="PANTHER" id="PTHR33695">
    <property type="entry name" value="LIPOPROTEIN SIGNAL PEPTIDASE"/>
    <property type="match status" value="1"/>
</dbReference>
<feature type="transmembrane region" description="Helical" evidence="7">
    <location>
        <begin position="122"/>
        <end position="144"/>
    </location>
</feature>
<evidence type="ECO:0000256" key="2">
    <source>
        <dbReference type="ARBA" id="ARBA00022670"/>
    </source>
</evidence>
<evidence type="ECO:0000256" key="7">
    <source>
        <dbReference type="SAM" id="Phobius"/>
    </source>
</evidence>
<keyword evidence="3 7" id="KW-0812">Transmembrane</keyword>
<sequence length="152" mass="15970">MTSLRRSSLAVASGVVALDQITKHWAVSQLNDGHVVNVLGSLRLNLSFNNGMAFSQGTGIGPIIGVLGMIVVVFLLAGMRRSSVSGAVFVGLVAGGAAGNIVDRLFRGDAWLHGAVVDFIDLQWWPVFNIADAAICIGGALLVFTSFRTEKS</sequence>
<keyword evidence="2" id="KW-0645">Protease</keyword>
<dbReference type="NCBIfam" id="TIGR00077">
    <property type="entry name" value="lspA"/>
    <property type="match status" value="1"/>
</dbReference>
<evidence type="ECO:0000256" key="1">
    <source>
        <dbReference type="ARBA" id="ARBA00022475"/>
    </source>
</evidence>
<dbReference type="HAMAP" id="MF_00161">
    <property type="entry name" value="LspA"/>
    <property type="match status" value="1"/>
</dbReference>
<gene>
    <name evidence="8" type="ORF">UFOPK4098_00065</name>
    <name evidence="9" type="ORF">UFOPK4347_01293</name>
</gene>
<evidence type="ECO:0000256" key="5">
    <source>
        <dbReference type="ARBA" id="ARBA00022989"/>
    </source>
</evidence>
<dbReference type="AlphaFoldDB" id="A0A6J7PU67"/>
<keyword evidence="4" id="KW-0378">Hydrolase</keyword>
<accession>A0A6J7PU67</accession>
<name>A0A6J7PU67_9ZZZZ</name>
<evidence type="ECO:0000256" key="6">
    <source>
        <dbReference type="ARBA" id="ARBA00023136"/>
    </source>
</evidence>
<feature type="transmembrane region" description="Helical" evidence="7">
    <location>
        <begin position="53"/>
        <end position="77"/>
    </location>
</feature>
<keyword evidence="5 7" id="KW-1133">Transmembrane helix</keyword>
<proteinExistence type="inferred from homology"/>
<protein>
    <submittedName>
        <fullName evidence="8">Unannotated protein</fullName>
    </submittedName>
</protein>
<reference evidence="8" key="1">
    <citation type="submission" date="2020-05" db="EMBL/GenBank/DDBJ databases">
        <authorList>
            <person name="Chiriac C."/>
            <person name="Salcher M."/>
            <person name="Ghai R."/>
            <person name="Kavagutti S V."/>
        </authorList>
    </citation>
    <scope>NUCLEOTIDE SEQUENCE</scope>
</reference>
<dbReference type="EMBL" id="CAFBPN010000001">
    <property type="protein sequence ID" value="CAB5006793.1"/>
    <property type="molecule type" value="Genomic_DNA"/>
</dbReference>
<dbReference type="InterPro" id="IPR001872">
    <property type="entry name" value="Peptidase_A8"/>
</dbReference>
<evidence type="ECO:0000256" key="3">
    <source>
        <dbReference type="ARBA" id="ARBA00022692"/>
    </source>
</evidence>
<keyword evidence="1" id="KW-1003">Cell membrane</keyword>
<dbReference type="GO" id="GO:0004190">
    <property type="term" value="F:aspartic-type endopeptidase activity"/>
    <property type="evidence" value="ECO:0007669"/>
    <property type="project" value="InterPro"/>
</dbReference>
<feature type="transmembrane region" description="Helical" evidence="7">
    <location>
        <begin position="84"/>
        <end position="102"/>
    </location>
</feature>
<dbReference type="Pfam" id="PF01252">
    <property type="entry name" value="Peptidase_A8"/>
    <property type="match status" value="1"/>
</dbReference>
<organism evidence="8">
    <name type="scientific">freshwater metagenome</name>
    <dbReference type="NCBI Taxonomy" id="449393"/>
    <lineage>
        <taxon>unclassified sequences</taxon>
        <taxon>metagenomes</taxon>
        <taxon>ecological metagenomes</taxon>
    </lineage>
</organism>
<evidence type="ECO:0000313" key="8">
    <source>
        <dbReference type="EMBL" id="CAB5006793.1"/>
    </source>
</evidence>
<evidence type="ECO:0000313" key="9">
    <source>
        <dbReference type="EMBL" id="CAB5066838.1"/>
    </source>
</evidence>
<dbReference type="GO" id="GO:0006508">
    <property type="term" value="P:proteolysis"/>
    <property type="evidence" value="ECO:0007669"/>
    <property type="project" value="UniProtKB-KW"/>
</dbReference>
<keyword evidence="6 7" id="KW-0472">Membrane</keyword>
<dbReference type="EMBL" id="CAFBQU010000039">
    <property type="protein sequence ID" value="CAB5066838.1"/>
    <property type="molecule type" value="Genomic_DNA"/>
</dbReference>
<dbReference type="PANTHER" id="PTHR33695:SF1">
    <property type="entry name" value="LIPOPROTEIN SIGNAL PEPTIDASE"/>
    <property type="match status" value="1"/>
</dbReference>
<dbReference type="PRINTS" id="PR00781">
    <property type="entry name" value="LIPOSIGPTASE"/>
</dbReference>
<dbReference type="GO" id="GO:0016020">
    <property type="term" value="C:membrane"/>
    <property type="evidence" value="ECO:0007669"/>
    <property type="project" value="InterPro"/>
</dbReference>
<evidence type="ECO:0000256" key="4">
    <source>
        <dbReference type="ARBA" id="ARBA00022801"/>
    </source>
</evidence>